<reference evidence="2 3" key="1">
    <citation type="journal article" date="2016" name="Mol. Biol. Evol.">
        <title>Comparative Genomics of Early-Diverging Mushroom-Forming Fungi Provides Insights into the Origins of Lignocellulose Decay Capabilities.</title>
        <authorList>
            <person name="Nagy L.G."/>
            <person name="Riley R."/>
            <person name="Tritt A."/>
            <person name="Adam C."/>
            <person name="Daum C."/>
            <person name="Floudas D."/>
            <person name="Sun H."/>
            <person name="Yadav J.S."/>
            <person name="Pangilinan J."/>
            <person name="Larsson K.H."/>
            <person name="Matsuura K."/>
            <person name="Barry K."/>
            <person name="Labutti K."/>
            <person name="Kuo R."/>
            <person name="Ohm R.A."/>
            <person name="Bhattacharya S.S."/>
            <person name="Shirouzu T."/>
            <person name="Yoshinaga Y."/>
            <person name="Martin F.M."/>
            <person name="Grigoriev I.V."/>
            <person name="Hibbett D.S."/>
        </authorList>
    </citation>
    <scope>NUCLEOTIDE SEQUENCE [LARGE SCALE GENOMIC DNA]</scope>
    <source>
        <strain evidence="2 3">HHB9708</strain>
    </source>
</reference>
<keyword evidence="3" id="KW-1185">Reference proteome</keyword>
<keyword evidence="1" id="KW-0732">Signal</keyword>
<organism evidence="2 3">
    <name type="scientific">Sistotremastrum niveocremeum HHB9708</name>
    <dbReference type="NCBI Taxonomy" id="1314777"/>
    <lineage>
        <taxon>Eukaryota</taxon>
        <taxon>Fungi</taxon>
        <taxon>Dikarya</taxon>
        <taxon>Basidiomycota</taxon>
        <taxon>Agaricomycotina</taxon>
        <taxon>Agaricomycetes</taxon>
        <taxon>Sistotremastrales</taxon>
        <taxon>Sistotremastraceae</taxon>
        <taxon>Sertulicium</taxon>
        <taxon>Sertulicium niveocremeum</taxon>
    </lineage>
</organism>
<name>A0A164TZE0_9AGAM</name>
<evidence type="ECO:0000313" key="2">
    <source>
        <dbReference type="EMBL" id="KZS92774.1"/>
    </source>
</evidence>
<dbReference type="Proteomes" id="UP000076722">
    <property type="component" value="Unassembled WGS sequence"/>
</dbReference>
<feature type="signal peptide" evidence="1">
    <location>
        <begin position="1"/>
        <end position="24"/>
    </location>
</feature>
<gene>
    <name evidence="2" type="ORF">SISNIDRAFT_108520</name>
</gene>
<dbReference type="AlphaFoldDB" id="A0A164TZE0"/>
<proteinExistence type="predicted"/>
<protein>
    <submittedName>
        <fullName evidence="2">Uncharacterized protein</fullName>
    </submittedName>
</protein>
<feature type="chain" id="PRO_5007853560" evidence="1">
    <location>
        <begin position="25"/>
        <end position="122"/>
    </location>
</feature>
<sequence>MPPIFSRNRWFGTILLISISFVSGSPATTTLTKAPNPTACPQYCIANEAFATPVCGCGVTTTSPKPTSTTPCAEDLCIWGRTPSCVCDPTPTACPYYCVAEPNGTSVCGCTTVRQQSTCDVC</sequence>
<evidence type="ECO:0000313" key="3">
    <source>
        <dbReference type="Proteomes" id="UP000076722"/>
    </source>
</evidence>
<dbReference type="EMBL" id="KV419409">
    <property type="protein sequence ID" value="KZS92774.1"/>
    <property type="molecule type" value="Genomic_DNA"/>
</dbReference>
<accession>A0A164TZE0</accession>
<evidence type="ECO:0000256" key="1">
    <source>
        <dbReference type="SAM" id="SignalP"/>
    </source>
</evidence>